<protein>
    <submittedName>
        <fullName evidence="1">Uncharacterized protein</fullName>
    </submittedName>
</protein>
<reference evidence="1" key="1">
    <citation type="submission" date="2018-11" db="EMBL/GenBank/DDBJ databases">
        <title>The sequence and de novo assembly of Larimichthys crocea genome using PacBio and Hi-C technologies.</title>
        <authorList>
            <person name="Xu P."/>
            <person name="Chen B."/>
            <person name="Zhou Z."/>
            <person name="Ke Q."/>
            <person name="Wu Y."/>
            <person name="Bai H."/>
            <person name="Pu F."/>
        </authorList>
    </citation>
    <scope>NUCLEOTIDE SEQUENCE</scope>
    <source>
        <tissue evidence="1">Muscle</tissue>
    </source>
</reference>
<evidence type="ECO:0000313" key="2">
    <source>
        <dbReference type="Proteomes" id="UP000793456"/>
    </source>
</evidence>
<proteinExistence type="predicted"/>
<dbReference type="Proteomes" id="UP000793456">
    <property type="component" value="Chromosome XV"/>
</dbReference>
<evidence type="ECO:0000313" key="1">
    <source>
        <dbReference type="EMBL" id="TMS10194.1"/>
    </source>
</evidence>
<sequence length="1080" mass="120903">MPRMGPPHEHKWEHCIKIVGVSGNYEISSISHVTMSPSRQNNFVSMYSSMPLSKSSYSVISAFCTEDNIPQCITYMNQELASLGLSSTCIEASSPGGAGLNTVPALNAMYELLQIHRRNVCTLTELENEQLKKSSSLEHMQMNNSRLKDQLELSIREKSGLHETERQLQLKIKTLQSCLKTEKDEVQKLQSIVASRASQYSHDAKRKEREAAKLKERLSQLLVDRKDKKLAIDVLNVLGRSDGKRSHWKTAKAAASHEGEMYKSLLSDYEASQRSLMVENAELKKVLQQMKKEMMHILSPRKPSTRGATADDSQEQVDSDGEEKAGESSRETLDQSCEHAREQLTNSIRQQWRKLRNHMEKLDSQASQVQNQLQSNKEVIPRETHDDEMERMRREVQQCKEFIHAQQQLLQQQLNTSFDDETAALLNDCYTLEEKERLKEEWRLFEEQKRNFERERKNFTDAAIRLGREKKAFQEDRASWLKNQFLNMTPFTDRRRCSSSDGQSALSIRSEPEMRMSSTNAQVAKSSTYTTFSTPKPTQSATVPSTTELYRTLRLIPDGSHEKSRTAAAFRGEHTQSEGLPGSGRPSAVLHAARHAGPSADRRVLQHQPFQAAESLLLLVKPLYSLVCRVADVDHVSFKLMMMLQDGSTQLLCLTASSGVPLFTRGASKQLPFSVIGSLNGVHMFGGGQGVVLSCCETEDGGKVVWRVFHDSVMLIAVAAGGQGGAGRSSSSSSKEVEARLQRLLENVWSCMVLVLGQDELANVRNVERLKRDLRSCFGLIDQLLEDRHEGILGNLTHCADSLLPPNPALLQDAVQGFAQAADSEFGCLVVHGRIAAATEKWWRLAPQEVVLLSALMRFLSASGSSSCDYPVFLPHGSPTVAHRLLRFHLLPGADVCVLCGPTPSLHRAESGLVVRFWTPLVETLRDCLAVGERCLPGSVSLRPDVLALLLINRETRRSVSCVRTSTNHPPGHPPLPSKTRCWELLKLFYIFSTTRYFTQEETLCVSPEERAQRGNTEDFVLGFSHQPLQCYLVSEECKSYGLQTPQHQLFLLIPLSVPTFALRTVATQTLSDIVTATGF</sequence>
<comment type="caution">
    <text evidence="1">The sequence shown here is derived from an EMBL/GenBank/DDBJ whole genome shotgun (WGS) entry which is preliminary data.</text>
</comment>
<keyword evidence="2" id="KW-1185">Reference proteome</keyword>
<organism evidence="1 2">
    <name type="scientific">Larimichthys crocea</name>
    <name type="common">Large yellow croaker</name>
    <name type="synonym">Pseudosciaena crocea</name>
    <dbReference type="NCBI Taxonomy" id="215358"/>
    <lineage>
        <taxon>Eukaryota</taxon>
        <taxon>Metazoa</taxon>
        <taxon>Chordata</taxon>
        <taxon>Craniata</taxon>
        <taxon>Vertebrata</taxon>
        <taxon>Euteleostomi</taxon>
        <taxon>Actinopterygii</taxon>
        <taxon>Neopterygii</taxon>
        <taxon>Teleostei</taxon>
        <taxon>Neoteleostei</taxon>
        <taxon>Acanthomorphata</taxon>
        <taxon>Eupercaria</taxon>
        <taxon>Sciaenidae</taxon>
        <taxon>Larimichthys</taxon>
    </lineage>
</organism>
<name>A0ACD3QTK4_LARCR</name>
<dbReference type="EMBL" id="CM011688">
    <property type="protein sequence ID" value="TMS10194.1"/>
    <property type="molecule type" value="Genomic_DNA"/>
</dbReference>
<accession>A0ACD3QTK4</accession>
<gene>
    <name evidence="1" type="ORF">E3U43_002853</name>
</gene>